<feature type="domain" description="Peptidase S1" evidence="3">
    <location>
        <begin position="38"/>
        <end position="272"/>
    </location>
</feature>
<proteinExistence type="predicted"/>
<protein>
    <submittedName>
        <fullName evidence="4">Trypsin-like serine protease</fullName>
        <ecNumber evidence="4">3.4.21.-</ecNumber>
    </submittedName>
</protein>
<evidence type="ECO:0000256" key="1">
    <source>
        <dbReference type="ARBA" id="ARBA00022729"/>
    </source>
</evidence>
<evidence type="ECO:0000313" key="5">
    <source>
        <dbReference type="Proteomes" id="UP001243420"/>
    </source>
</evidence>
<evidence type="ECO:0000256" key="2">
    <source>
        <dbReference type="SAM" id="SignalP"/>
    </source>
</evidence>
<keyword evidence="5" id="KW-1185">Reference proteome</keyword>
<feature type="chain" id="PRO_5046016033" evidence="2">
    <location>
        <begin position="32"/>
        <end position="273"/>
    </location>
</feature>
<keyword evidence="4" id="KW-0378">Hydrolase</keyword>
<dbReference type="SMART" id="SM00020">
    <property type="entry name" value="Tryp_SPc"/>
    <property type="match status" value="1"/>
</dbReference>
<evidence type="ECO:0000259" key="3">
    <source>
        <dbReference type="PROSITE" id="PS50240"/>
    </source>
</evidence>
<dbReference type="SUPFAM" id="SSF50494">
    <property type="entry name" value="Trypsin-like serine proteases"/>
    <property type="match status" value="1"/>
</dbReference>
<organism evidence="4 5">
    <name type="scientific">Jannaschia ovalis</name>
    <dbReference type="NCBI Taxonomy" id="3038773"/>
    <lineage>
        <taxon>Bacteria</taxon>
        <taxon>Pseudomonadati</taxon>
        <taxon>Pseudomonadota</taxon>
        <taxon>Alphaproteobacteria</taxon>
        <taxon>Rhodobacterales</taxon>
        <taxon>Roseobacteraceae</taxon>
        <taxon>Jannaschia</taxon>
    </lineage>
</organism>
<dbReference type="PANTHER" id="PTHR15462">
    <property type="entry name" value="SERINE PROTEASE"/>
    <property type="match status" value="1"/>
</dbReference>
<dbReference type="Proteomes" id="UP001243420">
    <property type="component" value="Chromosome"/>
</dbReference>
<dbReference type="EMBL" id="CP122537">
    <property type="protein sequence ID" value="WGH79580.1"/>
    <property type="molecule type" value="Genomic_DNA"/>
</dbReference>
<sequence length="273" mass="29547">MPFSFAPARLGLARLGLALATAVALALPAAADDARLRTLGTADETRGWEAVGRLNFGESGFCTAALVTSDVVITAAHCLFDKESGERIPAEEIEFQAGLRFGRAEAYRGVRRIVIHPGYDFSEANRLGRVSVDLALLELDRPIRNGHVRPFRTQLRVRTGQTVQVVSYARERADAPSREEACTILTRDHEILVLSCSVDFGASGAPVFATFEDEVRLVSVISAKAEWEGRQVALAAVMEEELDVLIGEFARTPAAATVGKRIVVDPVETAARD</sequence>
<dbReference type="InterPro" id="IPR043504">
    <property type="entry name" value="Peptidase_S1_PA_chymotrypsin"/>
</dbReference>
<dbReference type="Gene3D" id="2.40.10.10">
    <property type="entry name" value="Trypsin-like serine proteases"/>
    <property type="match status" value="2"/>
</dbReference>
<gene>
    <name evidence="4" type="ORF">P8627_04760</name>
</gene>
<keyword evidence="1 2" id="KW-0732">Signal</keyword>
<dbReference type="EC" id="3.4.21.-" evidence="4"/>
<dbReference type="RefSeq" id="WP_279966487.1">
    <property type="nucleotide sequence ID" value="NZ_CP122537.1"/>
</dbReference>
<dbReference type="InterPro" id="IPR001254">
    <property type="entry name" value="Trypsin_dom"/>
</dbReference>
<dbReference type="Pfam" id="PF00089">
    <property type="entry name" value="Trypsin"/>
    <property type="match status" value="1"/>
</dbReference>
<accession>A0ABY8LHG1</accession>
<reference evidence="4 5" key="1">
    <citation type="submission" date="2023-04" db="EMBL/GenBank/DDBJ databases">
        <title>Jannaschia ovalis sp. nov., a marine bacterium isolated from sea tidal flat.</title>
        <authorList>
            <person name="Kwon D.Y."/>
            <person name="Kim J.-J."/>
        </authorList>
    </citation>
    <scope>NUCLEOTIDE SEQUENCE [LARGE SCALE GENOMIC DNA]</scope>
    <source>
        <strain evidence="4 5">GRR-S6-38</strain>
    </source>
</reference>
<dbReference type="PROSITE" id="PS00134">
    <property type="entry name" value="TRYPSIN_HIS"/>
    <property type="match status" value="1"/>
</dbReference>
<dbReference type="InterPro" id="IPR018114">
    <property type="entry name" value="TRYPSIN_HIS"/>
</dbReference>
<dbReference type="PANTHER" id="PTHR15462:SF8">
    <property type="entry name" value="SERINE PROTEASE"/>
    <property type="match status" value="1"/>
</dbReference>
<feature type="signal peptide" evidence="2">
    <location>
        <begin position="1"/>
        <end position="31"/>
    </location>
</feature>
<evidence type="ECO:0000313" key="4">
    <source>
        <dbReference type="EMBL" id="WGH79580.1"/>
    </source>
</evidence>
<dbReference type="InterPro" id="IPR050966">
    <property type="entry name" value="Glutamyl_endopeptidase"/>
</dbReference>
<dbReference type="GO" id="GO:0016787">
    <property type="term" value="F:hydrolase activity"/>
    <property type="evidence" value="ECO:0007669"/>
    <property type="project" value="UniProtKB-KW"/>
</dbReference>
<dbReference type="PROSITE" id="PS50240">
    <property type="entry name" value="TRYPSIN_DOM"/>
    <property type="match status" value="1"/>
</dbReference>
<dbReference type="InterPro" id="IPR009003">
    <property type="entry name" value="Peptidase_S1_PA"/>
</dbReference>
<name>A0ABY8LHG1_9RHOB</name>